<dbReference type="HAMAP" id="MF_01401">
    <property type="entry name" value="MsrA"/>
    <property type="match status" value="1"/>
</dbReference>
<dbReference type="RefSeq" id="WP_167833451.1">
    <property type="nucleotide sequence ID" value="NZ_JAAVUM010000012.1"/>
</dbReference>
<dbReference type="AlphaFoldDB" id="A0A846TJ98"/>
<comment type="similarity">
    <text evidence="4">Belongs to the MsrA Met sulfoxide reductase family.</text>
</comment>
<evidence type="ECO:0000313" key="7">
    <source>
        <dbReference type="Proteomes" id="UP000587942"/>
    </source>
</evidence>
<accession>A0A846TJ98</accession>
<dbReference type="GO" id="GO:0005737">
    <property type="term" value="C:cytoplasm"/>
    <property type="evidence" value="ECO:0007669"/>
    <property type="project" value="TreeGrafter"/>
</dbReference>
<gene>
    <name evidence="4" type="primary">msrA</name>
    <name evidence="6" type="ORF">GWK17_16450</name>
</gene>
<keyword evidence="1 4" id="KW-0560">Oxidoreductase</keyword>
<evidence type="ECO:0000256" key="2">
    <source>
        <dbReference type="ARBA" id="ARBA00047806"/>
    </source>
</evidence>
<evidence type="ECO:0000256" key="4">
    <source>
        <dbReference type="HAMAP-Rule" id="MF_01401"/>
    </source>
</evidence>
<dbReference type="NCBIfam" id="NF004038">
    <property type="entry name" value="PRK05528.1"/>
    <property type="match status" value="1"/>
</dbReference>
<dbReference type="InterPro" id="IPR050162">
    <property type="entry name" value="MsrA_MetSO_reductase"/>
</dbReference>
<reference evidence="6 7" key="1">
    <citation type="submission" date="2020-03" db="EMBL/GenBank/DDBJ databases">
        <authorList>
            <person name="Sun Q."/>
        </authorList>
    </citation>
    <scope>NUCLEOTIDE SEQUENCE [LARGE SCALE GENOMIC DNA]</scope>
    <source>
        <strain evidence="6 7">KACC 21451</strain>
    </source>
</reference>
<dbReference type="GO" id="GO:0034599">
    <property type="term" value="P:cellular response to oxidative stress"/>
    <property type="evidence" value="ECO:0007669"/>
    <property type="project" value="TreeGrafter"/>
</dbReference>
<proteinExistence type="inferred from homology"/>
<dbReference type="EMBL" id="JAAVUM010000012">
    <property type="protein sequence ID" value="NKE07040.1"/>
    <property type="molecule type" value="Genomic_DNA"/>
</dbReference>
<dbReference type="InterPro" id="IPR002569">
    <property type="entry name" value="Met_Sox_Rdtase_MsrA_dom"/>
</dbReference>
<dbReference type="SUPFAM" id="SSF55068">
    <property type="entry name" value="Peptide methionine sulfoxide reductase"/>
    <property type="match status" value="1"/>
</dbReference>
<evidence type="ECO:0000256" key="3">
    <source>
        <dbReference type="ARBA" id="ARBA00048782"/>
    </source>
</evidence>
<dbReference type="PANTHER" id="PTHR42799">
    <property type="entry name" value="MITOCHONDRIAL PEPTIDE METHIONINE SULFOXIDE REDUCTASE"/>
    <property type="match status" value="1"/>
</dbReference>
<dbReference type="PANTHER" id="PTHR42799:SF2">
    <property type="entry name" value="MITOCHONDRIAL PEPTIDE METHIONINE SULFOXIDE REDUCTASE"/>
    <property type="match status" value="1"/>
</dbReference>
<dbReference type="Pfam" id="PF01625">
    <property type="entry name" value="PMSR"/>
    <property type="match status" value="1"/>
</dbReference>
<comment type="function">
    <text evidence="4">Has an important function as a repair enzyme for proteins that have been inactivated by oxidation. Catalyzes the reversible oxidation-reduction of methionine sulfoxide in proteins to methionine.</text>
</comment>
<dbReference type="Proteomes" id="UP000587942">
    <property type="component" value="Unassembled WGS sequence"/>
</dbReference>
<protein>
    <recommendedName>
        <fullName evidence="4">Peptide methionine sulfoxide reductase MsrA</fullName>
        <shortName evidence="4">Protein-methionine-S-oxide reductase</shortName>
        <ecNumber evidence="4">1.8.4.11</ecNumber>
    </recommendedName>
    <alternativeName>
        <fullName evidence="4">Peptide-methionine (S)-S-oxide reductase</fullName>
        <shortName evidence="4">Peptide Met(O) reductase</shortName>
    </alternativeName>
</protein>
<evidence type="ECO:0000256" key="1">
    <source>
        <dbReference type="ARBA" id="ARBA00023002"/>
    </source>
</evidence>
<feature type="domain" description="Peptide methionine sulphoxide reductase MsrA" evidence="5">
    <location>
        <begin position="4"/>
        <end position="146"/>
    </location>
</feature>
<name>A0A846TJ98_9BACI</name>
<sequence length="158" mass="17954">MEIVYFAGGCLWGVQAFIKTLPGVTFTEAGRANGTSQTLDGDYDGYAECVKTGFDPTVVTMKELMGYFFEIIDPYSLNKQGQDVGKKYRTGVYSENPEHLIEAKAFLKERNDYDLIVVEVLPLTNYVRSAEEHQDRLARCPNDYCHIPEEILSKYKIM</sequence>
<evidence type="ECO:0000313" key="6">
    <source>
        <dbReference type="EMBL" id="NKE07040.1"/>
    </source>
</evidence>
<feature type="active site" evidence="4">
    <location>
        <position position="10"/>
    </location>
</feature>
<comment type="catalytic activity">
    <reaction evidence="2 4">
        <text>L-methionyl-[protein] + [thioredoxin]-disulfide + H2O = L-methionyl-(S)-S-oxide-[protein] + [thioredoxin]-dithiol</text>
        <dbReference type="Rhea" id="RHEA:14217"/>
        <dbReference type="Rhea" id="RHEA-COMP:10698"/>
        <dbReference type="Rhea" id="RHEA-COMP:10700"/>
        <dbReference type="Rhea" id="RHEA-COMP:12313"/>
        <dbReference type="Rhea" id="RHEA-COMP:12315"/>
        <dbReference type="ChEBI" id="CHEBI:15377"/>
        <dbReference type="ChEBI" id="CHEBI:16044"/>
        <dbReference type="ChEBI" id="CHEBI:29950"/>
        <dbReference type="ChEBI" id="CHEBI:44120"/>
        <dbReference type="ChEBI" id="CHEBI:50058"/>
        <dbReference type="EC" id="1.8.4.11"/>
    </reaction>
</comment>
<evidence type="ECO:0000259" key="5">
    <source>
        <dbReference type="Pfam" id="PF01625"/>
    </source>
</evidence>
<dbReference type="InterPro" id="IPR036509">
    <property type="entry name" value="Met_Sox_Rdtase_MsrA_sf"/>
</dbReference>
<comment type="catalytic activity">
    <reaction evidence="3 4">
        <text>[thioredoxin]-disulfide + L-methionine + H2O = L-methionine (S)-S-oxide + [thioredoxin]-dithiol</text>
        <dbReference type="Rhea" id="RHEA:19993"/>
        <dbReference type="Rhea" id="RHEA-COMP:10698"/>
        <dbReference type="Rhea" id="RHEA-COMP:10700"/>
        <dbReference type="ChEBI" id="CHEBI:15377"/>
        <dbReference type="ChEBI" id="CHEBI:29950"/>
        <dbReference type="ChEBI" id="CHEBI:50058"/>
        <dbReference type="ChEBI" id="CHEBI:57844"/>
        <dbReference type="ChEBI" id="CHEBI:58772"/>
        <dbReference type="EC" id="1.8.4.11"/>
    </reaction>
</comment>
<dbReference type="GO" id="GO:0008113">
    <property type="term" value="F:peptide-methionine (S)-S-oxide reductase activity"/>
    <property type="evidence" value="ECO:0007669"/>
    <property type="project" value="UniProtKB-UniRule"/>
</dbReference>
<organism evidence="6 7">
    <name type="scientific">Mesobacillus selenatarsenatis</name>
    <dbReference type="NCBI Taxonomy" id="388741"/>
    <lineage>
        <taxon>Bacteria</taxon>
        <taxon>Bacillati</taxon>
        <taxon>Bacillota</taxon>
        <taxon>Bacilli</taxon>
        <taxon>Bacillales</taxon>
        <taxon>Bacillaceae</taxon>
        <taxon>Mesobacillus</taxon>
    </lineage>
</organism>
<dbReference type="EC" id="1.8.4.11" evidence="4"/>
<comment type="caution">
    <text evidence="6">The sequence shown here is derived from an EMBL/GenBank/DDBJ whole genome shotgun (WGS) entry which is preliminary data.</text>
</comment>
<dbReference type="Gene3D" id="3.30.1060.10">
    <property type="entry name" value="Peptide methionine sulphoxide reductase MsrA"/>
    <property type="match status" value="1"/>
</dbReference>